<dbReference type="GeneID" id="96158004"/>
<dbReference type="PANTHER" id="PTHR45947">
    <property type="entry name" value="SULFOQUINOVOSYL TRANSFERASE SQD2"/>
    <property type="match status" value="1"/>
</dbReference>
<dbReference type="RefSeq" id="WP_138655661.1">
    <property type="nucleotide sequence ID" value="NZ_CP040638.1"/>
</dbReference>
<keyword evidence="3" id="KW-0808">Transferase</keyword>
<dbReference type="InterPro" id="IPR050194">
    <property type="entry name" value="Glycosyltransferase_grp1"/>
</dbReference>
<dbReference type="Pfam" id="PF13439">
    <property type="entry name" value="Glyco_transf_4"/>
    <property type="match status" value="1"/>
</dbReference>
<dbReference type="Proteomes" id="UP000307562">
    <property type="component" value="Plasmid pNPA200"/>
</dbReference>
<dbReference type="CDD" id="cd03801">
    <property type="entry name" value="GT4_PimA-like"/>
    <property type="match status" value="1"/>
</dbReference>
<dbReference type="SUPFAM" id="SSF53756">
    <property type="entry name" value="UDP-Glycosyltransferase/glycogen phosphorylase"/>
    <property type="match status" value="1"/>
</dbReference>
<geneLocation type="plasmid" evidence="4">
    <name>pnpa200</name>
</geneLocation>
<name>A0A4P9TJN8_9EURY</name>
<keyword evidence="3" id="KW-0614">Plasmid</keyword>
<accession>A0A4P9TJN8</accession>
<gene>
    <name evidence="3" type="ORF">FGF80_18305</name>
</gene>
<dbReference type="GO" id="GO:0016758">
    <property type="term" value="F:hexosyltransferase activity"/>
    <property type="evidence" value="ECO:0007669"/>
    <property type="project" value="TreeGrafter"/>
</dbReference>
<dbReference type="Pfam" id="PF00534">
    <property type="entry name" value="Glycos_transf_1"/>
    <property type="match status" value="1"/>
</dbReference>
<reference evidence="4" key="1">
    <citation type="submission" date="2019-05" db="EMBL/GenBank/DDBJ databases">
        <title>Complete Genome Sequence and Methylation Pattern of the Halophilic Archaeon Natrinema pallidum BOL6-1.</title>
        <authorList>
            <person name="DasSarma P."/>
            <person name="DasSarma B.P."/>
            <person name="DasSarma S.L."/>
            <person name="Martinez F.L."/>
            <person name="Guzman D."/>
            <person name="Roberts R.J."/>
            <person name="DasSarma S."/>
        </authorList>
    </citation>
    <scope>NUCLEOTIDE SEQUENCE [LARGE SCALE GENOMIC DNA]</scope>
    <source>
        <strain evidence="4">BOL6-1</strain>
        <plasmid evidence="4">pnpa200</plasmid>
    </source>
</reference>
<evidence type="ECO:0000259" key="2">
    <source>
        <dbReference type="Pfam" id="PF13439"/>
    </source>
</evidence>
<dbReference type="KEGG" id="npl:FGF80_18305"/>
<feature type="domain" description="Glycosyltransferase subfamily 4-like N-terminal" evidence="2">
    <location>
        <begin position="16"/>
        <end position="191"/>
    </location>
</feature>
<evidence type="ECO:0000259" key="1">
    <source>
        <dbReference type="Pfam" id="PF00534"/>
    </source>
</evidence>
<dbReference type="Gene3D" id="3.40.50.2000">
    <property type="entry name" value="Glycogen Phosphorylase B"/>
    <property type="match status" value="2"/>
</dbReference>
<evidence type="ECO:0000313" key="3">
    <source>
        <dbReference type="EMBL" id="QCW05196.1"/>
    </source>
</evidence>
<dbReference type="PANTHER" id="PTHR45947:SF3">
    <property type="entry name" value="SULFOQUINOVOSYL TRANSFERASE SQD2"/>
    <property type="match status" value="1"/>
</dbReference>
<sequence>MDIGFVTNVVFPFTKGGAEKRIHEIGTRLAVAGHDITIYGRHFWEGPQVMDYEGMTLYGVAPTQELYADERRSITEAIDFSVRLLPHLRQTAAEHDLIVASLFPYFPVLASKLTTLTADTPLITTWHEVWLDYWDDYLGRLGPFGKGIEQFTAKTPHHPIAVSSVTADRLTKIGPSRDQIEVIPNGIDVDQIESTRPADDGFTVLYAGRLAEHKNVDLLVEAFDRVAQTASNVSLGIIGDGPERDRLERQVQTLEHADRVTMLGFLEEYEDVLAHMRAADVFASPSAREGFGITFAEAMAADCTVIAAAHPESAASEVIGDAGFLVSPTVDGVATALERALEGERPSTEPTIQAQQFDWDTIADQAEQCYRQAIIDGR</sequence>
<proteinExistence type="predicted"/>
<dbReference type="EMBL" id="CP040638">
    <property type="protein sequence ID" value="QCW05196.1"/>
    <property type="molecule type" value="Genomic_DNA"/>
</dbReference>
<keyword evidence="4" id="KW-1185">Reference proteome</keyword>
<feature type="domain" description="Glycosyl transferase family 1" evidence="1">
    <location>
        <begin position="193"/>
        <end position="347"/>
    </location>
</feature>
<evidence type="ECO:0000313" key="4">
    <source>
        <dbReference type="Proteomes" id="UP000307562"/>
    </source>
</evidence>
<dbReference type="InterPro" id="IPR028098">
    <property type="entry name" value="Glyco_trans_4-like_N"/>
</dbReference>
<dbReference type="AlphaFoldDB" id="A0A4P9TJN8"/>
<protein>
    <submittedName>
        <fullName evidence="3">Glycosyltransferase family 4 protein</fullName>
    </submittedName>
</protein>
<dbReference type="InterPro" id="IPR001296">
    <property type="entry name" value="Glyco_trans_1"/>
</dbReference>
<organism evidence="3 4">
    <name type="scientific">Natrinema pallidum</name>
    <dbReference type="NCBI Taxonomy" id="69527"/>
    <lineage>
        <taxon>Archaea</taxon>
        <taxon>Methanobacteriati</taxon>
        <taxon>Methanobacteriota</taxon>
        <taxon>Stenosarchaea group</taxon>
        <taxon>Halobacteria</taxon>
        <taxon>Halobacteriales</taxon>
        <taxon>Natrialbaceae</taxon>
        <taxon>Natrinema</taxon>
    </lineage>
</organism>